<evidence type="ECO:0000313" key="12">
    <source>
        <dbReference type="EMBL" id="PSR56946.1"/>
    </source>
</evidence>
<keyword evidence="3 11" id="KW-1134">Transmembrane beta strand</keyword>
<protein>
    <recommendedName>
        <fullName evidence="14">TonB-dependent receptor plug domain-containing protein</fullName>
    </recommendedName>
</protein>
<organism evidence="12 13">
    <name type="scientific">Adhaeribacter arboris</name>
    <dbReference type="NCBI Taxonomy" id="2072846"/>
    <lineage>
        <taxon>Bacteria</taxon>
        <taxon>Pseudomonadati</taxon>
        <taxon>Bacteroidota</taxon>
        <taxon>Cytophagia</taxon>
        <taxon>Cytophagales</taxon>
        <taxon>Hymenobacteraceae</taxon>
        <taxon>Adhaeribacter</taxon>
    </lineage>
</organism>
<dbReference type="PANTHER" id="PTHR32552">
    <property type="entry name" value="FERRICHROME IRON RECEPTOR-RELATED"/>
    <property type="match status" value="1"/>
</dbReference>
<keyword evidence="9 11" id="KW-0472">Membrane</keyword>
<dbReference type="Gene3D" id="2.40.170.20">
    <property type="entry name" value="TonB-dependent receptor, beta-barrel domain"/>
    <property type="match status" value="1"/>
</dbReference>
<dbReference type="Proteomes" id="UP000240357">
    <property type="component" value="Unassembled WGS sequence"/>
</dbReference>
<evidence type="ECO:0000256" key="10">
    <source>
        <dbReference type="ARBA" id="ARBA00023237"/>
    </source>
</evidence>
<comment type="subcellular location">
    <subcellularLocation>
        <location evidence="1 11">Cell outer membrane</location>
        <topology evidence="1 11">Multi-pass membrane protein</topology>
    </subcellularLocation>
</comment>
<evidence type="ECO:0000256" key="3">
    <source>
        <dbReference type="ARBA" id="ARBA00022452"/>
    </source>
</evidence>
<keyword evidence="5 11" id="KW-0812">Transmembrane</keyword>
<keyword evidence="13" id="KW-1185">Reference proteome</keyword>
<evidence type="ECO:0000256" key="8">
    <source>
        <dbReference type="ARBA" id="ARBA00023065"/>
    </source>
</evidence>
<sequence length="281" mass="31790">MLDFFLKENPDQLEEIVISGSRNNYKIDALSSSLRINTPLLETPQIIQVVINDVLRDQQVISRRDGVIRNVSGAYRLEHWADLYTNIVARGLQMQAFRNGFNAVNSYWGPFTEDISFVDHIEFVKGPAGFMLSNGDPSSLYNVVTKKPTGRSTGEVAFTVGSFDLYRTSLDLDNRLSKDGRILYRLNLAAQNRKSHRPHEYNDRYVIAPVISYQLDDKTKLTAEYTYQRANMSNVGSFYVFDTKGFATLPVDFTMMPVGLPGSIINDHSALVTLILRRFAA</sequence>
<dbReference type="InterPro" id="IPR037066">
    <property type="entry name" value="Plug_dom_sf"/>
</dbReference>
<dbReference type="GO" id="GO:0015344">
    <property type="term" value="F:siderophore uptake transmembrane transporter activity"/>
    <property type="evidence" value="ECO:0007669"/>
    <property type="project" value="TreeGrafter"/>
</dbReference>
<dbReference type="InterPro" id="IPR036942">
    <property type="entry name" value="Beta-barrel_TonB_sf"/>
</dbReference>
<keyword evidence="8" id="KW-0406">Ion transport</keyword>
<dbReference type="AlphaFoldDB" id="A0A2T2YN78"/>
<keyword evidence="2 11" id="KW-0813">Transport</keyword>
<evidence type="ECO:0008006" key="14">
    <source>
        <dbReference type="Google" id="ProtNLM"/>
    </source>
</evidence>
<evidence type="ECO:0000256" key="4">
    <source>
        <dbReference type="ARBA" id="ARBA00022496"/>
    </source>
</evidence>
<name>A0A2T2YN78_9BACT</name>
<evidence type="ECO:0000313" key="13">
    <source>
        <dbReference type="Proteomes" id="UP000240357"/>
    </source>
</evidence>
<keyword evidence="7" id="KW-0408">Iron</keyword>
<dbReference type="Gene3D" id="2.170.130.10">
    <property type="entry name" value="TonB-dependent receptor, plug domain"/>
    <property type="match status" value="1"/>
</dbReference>
<accession>A0A2T2YN78</accession>
<proteinExistence type="inferred from homology"/>
<evidence type="ECO:0000256" key="7">
    <source>
        <dbReference type="ARBA" id="ARBA00023004"/>
    </source>
</evidence>
<dbReference type="PROSITE" id="PS52016">
    <property type="entry name" value="TONB_DEPENDENT_REC_3"/>
    <property type="match status" value="1"/>
</dbReference>
<dbReference type="OrthoDB" id="9758472at2"/>
<comment type="similarity">
    <text evidence="11">Belongs to the TonB-dependent receptor family.</text>
</comment>
<evidence type="ECO:0000256" key="1">
    <source>
        <dbReference type="ARBA" id="ARBA00004571"/>
    </source>
</evidence>
<keyword evidence="6" id="KW-0732">Signal</keyword>
<keyword evidence="4" id="KW-0410">Iron transport</keyword>
<dbReference type="InterPro" id="IPR039426">
    <property type="entry name" value="TonB-dep_rcpt-like"/>
</dbReference>
<evidence type="ECO:0000256" key="11">
    <source>
        <dbReference type="PROSITE-ProRule" id="PRU01360"/>
    </source>
</evidence>
<evidence type="ECO:0000256" key="9">
    <source>
        <dbReference type="ARBA" id="ARBA00023136"/>
    </source>
</evidence>
<evidence type="ECO:0000256" key="6">
    <source>
        <dbReference type="ARBA" id="ARBA00022729"/>
    </source>
</evidence>
<evidence type="ECO:0000256" key="2">
    <source>
        <dbReference type="ARBA" id="ARBA00022448"/>
    </source>
</evidence>
<evidence type="ECO:0000256" key="5">
    <source>
        <dbReference type="ARBA" id="ARBA00022692"/>
    </source>
</evidence>
<keyword evidence="10 11" id="KW-0998">Cell outer membrane</keyword>
<dbReference type="SUPFAM" id="SSF56935">
    <property type="entry name" value="Porins"/>
    <property type="match status" value="1"/>
</dbReference>
<dbReference type="EMBL" id="PYFT01000001">
    <property type="protein sequence ID" value="PSR56946.1"/>
    <property type="molecule type" value="Genomic_DNA"/>
</dbReference>
<gene>
    <name evidence="12" type="ORF">AHMF7605_27350</name>
</gene>
<comment type="caution">
    <text evidence="12">The sequence shown here is derived from an EMBL/GenBank/DDBJ whole genome shotgun (WGS) entry which is preliminary data.</text>
</comment>
<dbReference type="PANTHER" id="PTHR32552:SF68">
    <property type="entry name" value="FERRICHROME OUTER MEMBRANE TRANSPORTER_PHAGE RECEPTOR"/>
    <property type="match status" value="1"/>
</dbReference>
<reference evidence="12 13" key="1">
    <citation type="submission" date="2018-03" db="EMBL/GenBank/DDBJ databases">
        <title>Adhaeribacter sp. HMF7605 Genome sequencing and assembly.</title>
        <authorList>
            <person name="Kang H."/>
            <person name="Kang J."/>
            <person name="Cha I."/>
            <person name="Kim H."/>
            <person name="Joh K."/>
        </authorList>
    </citation>
    <scope>NUCLEOTIDE SEQUENCE [LARGE SCALE GENOMIC DNA]</scope>
    <source>
        <strain evidence="12 13">HMF7605</strain>
    </source>
</reference>
<dbReference type="RefSeq" id="WP_106933117.1">
    <property type="nucleotide sequence ID" value="NZ_PYFT01000001.1"/>
</dbReference>
<dbReference type="GO" id="GO:0009279">
    <property type="term" value="C:cell outer membrane"/>
    <property type="evidence" value="ECO:0007669"/>
    <property type="project" value="UniProtKB-SubCell"/>
</dbReference>